<dbReference type="InterPro" id="IPR006691">
    <property type="entry name" value="GyrA/parC_rep"/>
</dbReference>
<feature type="domain" description="Topo IIA-type catalytic" evidence="11">
    <location>
        <begin position="47"/>
        <end position="512"/>
    </location>
</feature>
<dbReference type="FunFam" id="1.10.268.10:FF:000001">
    <property type="entry name" value="DNA gyrase subunit A"/>
    <property type="match status" value="1"/>
</dbReference>
<dbReference type="NCBIfam" id="NF004043">
    <property type="entry name" value="PRK05560.1"/>
    <property type="match status" value="1"/>
</dbReference>
<keyword evidence="7 9" id="KW-0413">Isomerase</keyword>
<dbReference type="Pfam" id="PF03989">
    <property type="entry name" value="DNA_gyraseA_C"/>
    <property type="match status" value="6"/>
</dbReference>
<dbReference type="SMART" id="SM00434">
    <property type="entry name" value="TOP4c"/>
    <property type="match status" value="1"/>
</dbReference>
<keyword evidence="3 9" id="KW-0547">Nucleotide-binding</keyword>
<keyword evidence="9" id="KW-0963">Cytoplasm</keyword>
<comment type="similarity">
    <text evidence="2 9">Belongs to the type II topoisomerase GyrA/ParC subunit family.</text>
</comment>
<dbReference type="PANTHER" id="PTHR43493">
    <property type="entry name" value="DNA GYRASE/TOPOISOMERASE SUBUNIT A"/>
    <property type="match status" value="1"/>
</dbReference>
<dbReference type="SUPFAM" id="SSF101904">
    <property type="entry name" value="GyrA/ParC C-terminal domain-like"/>
    <property type="match status" value="1"/>
</dbReference>
<dbReference type="InterPro" id="IPR005743">
    <property type="entry name" value="GyrA"/>
</dbReference>
<keyword evidence="6 9" id="KW-0238">DNA-binding</keyword>
<comment type="catalytic activity">
    <reaction evidence="1 9 10">
        <text>ATP-dependent breakage, passage and rejoining of double-stranded DNA.</text>
        <dbReference type="EC" id="5.6.2.2"/>
    </reaction>
</comment>
<dbReference type="Pfam" id="PF00521">
    <property type="entry name" value="DNA_topoisoIV"/>
    <property type="match status" value="1"/>
</dbReference>
<dbReference type="GO" id="GO:0006261">
    <property type="term" value="P:DNA-templated DNA replication"/>
    <property type="evidence" value="ECO:0007669"/>
    <property type="project" value="UniProtKB-UniRule"/>
</dbReference>
<comment type="subunit">
    <text evidence="8">Heterotetramer composed of ParC and ParE.</text>
</comment>
<dbReference type="EMBL" id="MHMT01000020">
    <property type="protein sequence ID" value="OGZ32328.1"/>
    <property type="molecule type" value="Genomic_DNA"/>
</dbReference>
<dbReference type="FunFam" id="2.120.10.90:FF:000005">
    <property type="entry name" value="DNA topoisomerase 4 subunit A"/>
    <property type="match status" value="1"/>
</dbReference>
<dbReference type="GO" id="GO:0009330">
    <property type="term" value="C:DNA topoisomerase type II (double strand cut, ATP-hydrolyzing) complex"/>
    <property type="evidence" value="ECO:0007669"/>
    <property type="project" value="TreeGrafter"/>
</dbReference>
<accession>A0A1G2F413</accession>
<keyword evidence="5 9" id="KW-0799">Topoisomerase</keyword>
<comment type="miscellaneous">
    <text evidence="9">Few gyrases are as efficient as E.coli at forming negative supercoils. Not all organisms have 2 type II topoisomerases; in organisms with a single type II topoisomerase this enzyme also has to decatenate newly replicated chromosomes.</text>
</comment>
<comment type="caution">
    <text evidence="12">The sequence shown here is derived from an EMBL/GenBank/DDBJ whole genome shotgun (WGS) entry which is preliminary data.</text>
</comment>
<gene>
    <name evidence="9" type="primary">gyrA</name>
    <name evidence="12" type="ORF">A2V69_02515</name>
</gene>
<dbReference type="FunFam" id="3.30.1360.40:FF:000002">
    <property type="entry name" value="DNA gyrase subunit A"/>
    <property type="match status" value="1"/>
</dbReference>
<dbReference type="Gene3D" id="2.120.10.90">
    <property type="entry name" value="DNA gyrase/topoisomerase IV, subunit A, C-terminal"/>
    <property type="match status" value="1"/>
</dbReference>
<evidence type="ECO:0000313" key="12">
    <source>
        <dbReference type="EMBL" id="OGZ32328.1"/>
    </source>
</evidence>
<name>A0A1G2F413_9BACT</name>
<reference evidence="12 13" key="1">
    <citation type="journal article" date="2016" name="Nat. Commun.">
        <title>Thousands of microbial genomes shed light on interconnected biogeochemical processes in an aquifer system.</title>
        <authorList>
            <person name="Anantharaman K."/>
            <person name="Brown C.T."/>
            <person name="Hug L.A."/>
            <person name="Sharon I."/>
            <person name="Castelle C.J."/>
            <person name="Probst A.J."/>
            <person name="Thomas B.C."/>
            <person name="Singh A."/>
            <person name="Wilkins M.J."/>
            <person name="Karaoz U."/>
            <person name="Brodie E.L."/>
            <person name="Williams K.H."/>
            <person name="Hubbard S.S."/>
            <person name="Banfield J.F."/>
        </authorList>
    </citation>
    <scope>NUCLEOTIDE SEQUENCE [LARGE SCALE GENOMIC DNA]</scope>
</reference>
<dbReference type="HAMAP" id="MF_01897">
    <property type="entry name" value="GyrA"/>
    <property type="match status" value="1"/>
</dbReference>
<dbReference type="InterPro" id="IPR002205">
    <property type="entry name" value="Topo_IIA_dom_A"/>
</dbReference>
<feature type="active site" description="O-(5'-phospho-DNA)-tyrosine intermediate" evidence="9 10">
    <location>
        <position position="135"/>
    </location>
</feature>
<dbReference type="AlphaFoldDB" id="A0A1G2F413"/>
<dbReference type="Proteomes" id="UP000177810">
    <property type="component" value="Unassembled WGS sequence"/>
</dbReference>
<evidence type="ECO:0000256" key="6">
    <source>
        <dbReference type="ARBA" id="ARBA00023125"/>
    </source>
</evidence>
<dbReference type="EC" id="5.6.2.2" evidence="9"/>
<dbReference type="Gene3D" id="3.30.1360.40">
    <property type="match status" value="1"/>
</dbReference>
<dbReference type="CDD" id="cd00187">
    <property type="entry name" value="TOP4c"/>
    <property type="match status" value="1"/>
</dbReference>
<dbReference type="InterPro" id="IPR035516">
    <property type="entry name" value="Gyrase/topoIV_suA_C"/>
</dbReference>
<evidence type="ECO:0000256" key="10">
    <source>
        <dbReference type="PROSITE-ProRule" id="PRU01384"/>
    </source>
</evidence>
<evidence type="ECO:0000256" key="3">
    <source>
        <dbReference type="ARBA" id="ARBA00022741"/>
    </source>
</evidence>
<evidence type="ECO:0000313" key="13">
    <source>
        <dbReference type="Proteomes" id="UP000177810"/>
    </source>
</evidence>
<dbReference type="PROSITE" id="PS52040">
    <property type="entry name" value="TOPO_IIA"/>
    <property type="match status" value="1"/>
</dbReference>
<comment type="function">
    <text evidence="9">A type II topoisomerase that negatively supercoils closed circular double-stranded (ds) DNA in an ATP-dependent manner to modulate DNA topology and maintain chromosomes in an underwound state. Negative supercoiling favors strand separation, and DNA replication, transcription, recombination and repair, all of which involve strand separation. Also able to catalyze the interconversion of other topological isomers of dsDNA rings, including catenanes and knotted rings. Type II topoisomerases break and join 2 DNA strands simultaneously in an ATP-dependent manner.</text>
</comment>
<evidence type="ECO:0000256" key="2">
    <source>
        <dbReference type="ARBA" id="ARBA00008263"/>
    </source>
</evidence>
<dbReference type="GO" id="GO:0005524">
    <property type="term" value="F:ATP binding"/>
    <property type="evidence" value="ECO:0007669"/>
    <property type="project" value="UniProtKB-UniRule"/>
</dbReference>
<comment type="subcellular location">
    <subcellularLocation>
        <location evidence="9">Cytoplasm</location>
    </subcellularLocation>
</comment>
<dbReference type="Gene3D" id="1.10.268.10">
    <property type="entry name" value="Topoisomerase, domain 3"/>
    <property type="match status" value="1"/>
</dbReference>
<protein>
    <recommendedName>
        <fullName evidence="9">DNA gyrase subunit A</fullName>
        <ecNumber evidence="9">5.6.2.2</ecNumber>
    </recommendedName>
</protein>
<dbReference type="InterPro" id="IPR013757">
    <property type="entry name" value="Topo_IIA_A_a_sf"/>
</dbReference>
<evidence type="ECO:0000256" key="7">
    <source>
        <dbReference type="ARBA" id="ARBA00023235"/>
    </source>
</evidence>
<dbReference type="SUPFAM" id="SSF56719">
    <property type="entry name" value="Type II DNA topoisomerase"/>
    <property type="match status" value="1"/>
</dbReference>
<dbReference type="InterPro" id="IPR050220">
    <property type="entry name" value="Type_II_DNA_Topoisomerases"/>
</dbReference>
<proteinExistence type="inferred from homology"/>
<organism evidence="12 13">
    <name type="scientific">Candidatus Portnoybacteria bacterium RBG_13_40_8</name>
    <dbReference type="NCBI Taxonomy" id="1801990"/>
    <lineage>
        <taxon>Bacteria</taxon>
        <taxon>Candidatus Portnoyibacteriota</taxon>
    </lineage>
</organism>
<dbReference type="GO" id="GO:0006265">
    <property type="term" value="P:DNA topological change"/>
    <property type="evidence" value="ECO:0007669"/>
    <property type="project" value="UniProtKB-UniRule"/>
</dbReference>
<dbReference type="PANTHER" id="PTHR43493:SF5">
    <property type="entry name" value="DNA GYRASE SUBUNIT A, CHLOROPLASTIC_MITOCHONDRIAL"/>
    <property type="match status" value="1"/>
</dbReference>
<comment type="subunit">
    <text evidence="9">Heterotetramer, composed of two GyrA and two GyrB chains. In the heterotetramer, GyrA contains the active site tyrosine that forms a transient covalent intermediate with DNA, while GyrB binds cofactors and catalyzes ATP hydrolysis.</text>
</comment>
<sequence>MKKEKSNNNKNSENSDLGRRIQLREISQEMKESYLDYAMSVIISRAIPDARDGLKPVHRRILYAMHEMGLTAGTRHRKSANVTGITMAYYHPHGDQAIYDALARMAQNFSLRYPLVDGQGNWGSVDGDAPAAQRYTECRLSKLGEEMLKDIEKETVNFTDNYDGTRKEPTVLPSPVPNLLLNGTLGIAVGMATSIPPHNLNELVDAICYLIDQPKATVEDIFKFIKGPDFPTGGEIYNKKEIVQAYVFGRGPIVARAKAEIVEEKGKFKIIITELTYQTNKSVLLERIAELTKDKKIDGIRDIRDESDKDGIRIVIELRNDAFPQKVLNKLYKYTELQKVFHLNCIALTEGIQPQTLSLKQLLSQFIDHREKVITRRLKYDLDRAKDRVHILEGLAKALKNIDRVISLIKKSKDRDTAKLGLMKTFKLTEIQANAILEMKLQTLAALERQKILDELKEKQKLIAEIEGVLSSPKKILKAIKDELIELKNKYGDERRTRVFTSRIGEFAEEDLIPEEETIITVTNTGYIKRVNPKSYRAQRRGGKGMIGIKTKEEDFVEHFFVASTHDDLLFFSNKGKVYQAKAYEIPEATRASRGKAIVNILGLASEEKISAVVPLRKQKQNGSVPGFLAMVTKDGIIKKTDIEKFANIRKGGIVAIELDKDDSLKWVKVTSGQNEIMLTTKLGQSIKFSEKDLRPMGRSARGVRGIKLRTFGKTKDKEEFTDAVVGMEVINPDLVKTNPEVLIISSNGYGKKTPLNYFKVQHRGGVGVKAAKVTEKTGALVAIRIVTQEKEDLIVTSQKGNVIRTPIKTICKVGRVTQGVRIMRLEPGDKVVSIACV</sequence>
<dbReference type="InterPro" id="IPR013758">
    <property type="entry name" value="Topo_IIA_A/C_ab"/>
</dbReference>
<evidence type="ECO:0000256" key="8">
    <source>
        <dbReference type="ARBA" id="ARBA00063644"/>
    </source>
</evidence>
<evidence type="ECO:0000256" key="1">
    <source>
        <dbReference type="ARBA" id="ARBA00000185"/>
    </source>
</evidence>
<evidence type="ECO:0000259" key="11">
    <source>
        <dbReference type="PROSITE" id="PS52040"/>
    </source>
</evidence>
<dbReference type="NCBIfam" id="NF004044">
    <property type="entry name" value="PRK05561.1"/>
    <property type="match status" value="1"/>
</dbReference>
<evidence type="ECO:0000256" key="9">
    <source>
        <dbReference type="HAMAP-Rule" id="MF_01897"/>
    </source>
</evidence>
<feature type="short sequence motif" description="GyrA-box" evidence="9">
    <location>
        <begin position="539"/>
        <end position="545"/>
    </location>
</feature>
<dbReference type="GO" id="GO:0005694">
    <property type="term" value="C:chromosome"/>
    <property type="evidence" value="ECO:0007669"/>
    <property type="project" value="InterPro"/>
</dbReference>
<dbReference type="GO" id="GO:0034335">
    <property type="term" value="F:DNA negative supercoiling activity"/>
    <property type="evidence" value="ECO:0007669"/>
    <property type="project" value="UniProtKB-ARBA"/>
</dbReference>
<dbReference type="Gene3D" id="3.90.199.10">
    <property type="entry name" value="Topoisomerase II, domain 5"/>
    <property type="match status" value="1"/>
</dbReference>
<evidence type="ECO:0000256" key="4">
    <source>
        <dbReference type="ARBA" id="ARBA00022840"/>
    </source>
</evidence>
<evidence type="ECO:0000256" key="5">
    <source>
        <dbReference type="ARBA" id="ARBA00023029"/>
    </source>
</evidence>
<dbReference type="InterPro" id="IPR013760">
    <property type="entry name" value="Topo_IIA-like_dom_sf"/>
</dbReference>
<dbReference type="NCBIfam" id="TIGR01063">
    <property type="entry name" value="gyrA"/>
    <property type="match status" value="1"/>
</dbReference>
<dbReference type="STRING" id="1801990.A2V69_02515"/>
<keyword evidence="4 9" id="KW-0067">ATP-binding</keyword>
<dbReference type="GO" id="GO:0003677">
    <property type="term" value="F:DNA binding"/>
    <property type="evidence" value="ECO:0007669"/>
    <property type="project" value="UniProtKB-UniRule"/>
</dbReference>
<dbReference type="GO" id="GO:0005737">
    <property type="term" value="C:cytoplasm"/>
    <property type="evidence" value="ECO:0007669"/>
    <property type="project" value="UniProtKB-SubCell"/>
</dbReference>